<evidence type="ECO:0000313" key="2">
    <source>
        <dbReference type="Proteomes" id="UP000000420"/>
    </source>
</evidence>
<accession>A0A0H2X4U4</accession>
<name>A0A0H2X4U4_XANC8</name>
<dbReference type="Proteomes" id="UP000000420">
    <property type="component" value="Chromosome"/>
</dbReference>
<dbReference type="EMBL" id="CP000050">
    <property type="protein sequence ID" value="AAY47556.1"/>
    <property type="molecule type" value="Genomic_DNA"/>
</dbReference>
<dbReference type="KEGG" id="xcb:XC_0475"/>
<organism evidence="1 2">
    <name type="scientific">Xanthomonas campestris pv. campestris (strain 8004)</name>
    <dbReference type="NCBI Taxonomy" id="314565"/>
    <lineage>
        <taxon>Bacteria</taxon>
        <taxon>Pseudomonadati</taxon>
        <taxon>Pseudomonadota</taxon>
        <taxon>Gammaproteobacteria</taxon>
        <taxon>Lysobacterales</taxon>
        <taxon>Lysobacteraceae</taxon>
        <taxon>Xanthomonas</taxon>
    </lineage>
</organism>
<sequence length="121" mass="13508">MTAINRIAGWVLSAALMLPTVVAAQINNLPSRPHLLMKGQAFLTVDPDWFMIDLRVSKTELQPDLACKFIKELARVVLDGLQRNHVLKDSLYASALSIAPQSRYQDCAAFSAQRWRVTGEI</sequence>
<reference evidence="1 2" key="1">
    <citation type="journal article" date="2005" name="Genome Res.">
        <title>Comparative and functional genomic analyses of the pathogenicity of phytopathogen Xanthomonas campestris pv. campestris.</title>
        <authorList>
            <person name="Qian W."/>
            <person name="Jia Y."/>
            <person name="Ren S.X."/>
            <person name="He Y.Q."/>
            <person name="Feng J.X."/>
            <person name="Lu L.F."/>
            <person name="Sun Q."/>
            <person name="Ying G."/>
            <person name="Tang D.J."/>
            <person name="Tang H."/>
            <person name="Wu W."/>
            <person name="Hao P."/>
            <person name="Wang L."/>
            <person name="Jiang B.L."/>
            <person name="Zeng S."/>
            <person name="Gu W.Y."/>
            <person name="Lu G."/>
            <person name="Rong L."/>
            <person name="Tian Y."/>
            <person name="Yao Z."/>
            <person name="Fu G."/>
            <person name="Chen B."/>
            <person name="Fang R."/>
            <person name="Qiang B."/>
            <person name="Chen Z."/>
            <person name="Zhao G.P."/>
            <person name="Tang J.L."/>
            <person name="He C."/>
        </authorList>
    </citation>
    <scope>NUCLEOTIDE SEQUENCE [LARGE SCALE GENOMIC DNA]</scope>
    <source>
        <strain evidence="1 2">8004</strain>
    </source>
</reference>
<protein>
    <submittedName>
        <fullName evidence="1">Uncharacterized protein</fullName>
    </submittedName>
</protein>
<evidence type="ECO:0000313" key="1">
    <source>
        <dbReference type="EMBL" id="AAY47556.1"/>
    </source>
</evidence>
<dbReference type="AlphaFoldDB" id="A0A0H2X4U4"/>
<gene>
    <name evidence="1" type="ordered locus">XC_0475</name>
</gene>
<proteinExistence type="predicted"/>
<dbReference type="HOGENOM" id="CLU_2037132_0_0_6"/>